<reference evidence="1 2" key="1">
    <citation type="journal article" date="2016" name="Nat. Commun.">
        <title>Thousands of microbial genomes shed light on interconnected biogeochemical processes in an aquifer system.</title>
        <authorList>
            <person name="Anantharaman K."/>
            <person name="Brown C.T."/>
            <person name="Hug L.A."/>
            <person name="Sharon I."/>
            <person name="Castelle C.J."/>
            <person name="Probst A.J."/>
            <person name="Thomas B.C."/>
            <person name="Singh A."/>
            <person name="Wilkins M.J."/>
            <person name="Karaoz U."/>
            <person name="Brodie E.L."/>
            <person name="Williams K.H."/>
            <person name="Hubbard S.S."/>
            <person name="Banfield J.F."/>
        </authorList>
    </citation>
    <scope>NUCLEOTIDE SEQUENCE [LARGE SCALE GENOMIC DNA]</scope>
</reference>
<evidence type="ECO:0000313" key="2">
    <source>
        <dbReference type="Proteomes" id="UP000178774"/>
    </source>
</evidence>
<dbReference type="EMBL" id="MHOP01000004">
    <property type="protein sequence ID" value="OGZ66541.1"/>
    <property type="molecule type" value="Genomic_DNA"/>
</dbReference>
<gene>
    <name evidence="1" type="ORF">A2822_01315</name>
</gene>
<evidence type="ECO:0000313" key="1">
    <source>
        <dbReference type="EMBL" id="OGZ66541.1"/>
    </source>
</evidence>
<sequence length="318" mass="36930">MKEVYLGQDANRAYIKAYLENIRRLDPIEITTIPNAICLSDDRIAEVVNIDQFRSIAYGCLERMRQQYGIDLEPVSEERYYTACPHEDTSVGGFHDPRSLGYQYWYHASFVVALNNRTISPTVRTLEMVRNFLHDCLHHSTFRSYRRAMRVPASSPSTAKHRVPEVYREQYGINFRNKDGVSYSSPELTARSPEAINLNLLMDGIVVLAVSEALREIVRKADCENELEEMIQREIMLESFDVNTLPRAHRFAMQVTEPSRKFVEYWGKGEFMSLVLQAMMTGDLTAIKHFFEERTGIENAWEKLFRRPDFLLPENPNV</sequence>
<organism evidence="1 2">
    <name type="scientific">Candidatus Staskawiczbacteria bacterium RIFCSPHIGHO2_01_FULL_41_41</name>
    <dbReference type="NCBI Taxonomy" id="1802203"/>
    <lineage>
        <taxon>Bacteria</taxon>
        <taxon>Candidatus Staskawicziibacteriota</taxon>
    </lineage>
</organism>
<name>A0A1G2HWC7_9BACT</name>
<protein>
    <submittedName>
        <fullName evidence="1">Uncharacterized protein</fullName>
    </submittedName>
</protein>
<dbReference type="Proteomes" id="UP000178774">
    <property type="component" value="Unassembled WGS sequence"/>
</dbReference>
<proteinExistence type="predicted"/>
<accession>A0A1G2HWC7</accession>
<dbReference type="AlphaFoldDB" id="A0A1G2HWC7"/>
<comment type="caution">
    <text evidence="1">The sequence shown here is derived from an EMBL/GenBank/DDBJ whole genome shotgun (WGS) entry which is preliminary data.</text>
</comment>